<evidence type="ECO:0000313" key="1">
    <source>
        <dbReference type="EMBL" id="RRT88019.1"/>
    </source>
</evidence>
<dbReference type="Proteomes" id="UP000267844">
    <property type="component" value="Unassembled WGS sequence"/>
</dbReference>
<sequence length="133" mass="15549">MKTRKIILFDGICNLCNQSVQFVIEHDNKNQFQFASLQSDFGQNFLKENNLDAAQFDSIVFIEDDKFYTKSSAALKIAKYLDGITSWLTIFMIVPKPLRDVVYSFIAKNRYRWFGKQESCWLPSPELKAKFLE</sequence>
<proteinExistence type="predicted"/>
<dbReference type="RefSeq" id="WP_125350655.1">
    <property type="nucleotide sequence ID" value="NZ_RHPN01000045.1"/>
</dbReference>
<organism evidence="1 2">
    <name type="scientific">Empedobacter falsenii</name>
    <dbReference type="NCBI Taxonomy" id="343874"/>
    <lineage>
        <taxon>Bacteria</taxon>
        <taxon>Pseudomonadati</taxon>
        <taxon>Bacteroidota</taxon>
        <taxon>Flavobacteriia</taxon>
        <taxon>Flavobacteriales</taxon>
        <taxon>Weeksellaceae</taxon>
        <taxon>Empedobacter</taxon>
    </lineage>
</organism>
<evidence type="ECO:0000313" key="2">
    <source>
        <dbReference type="Proteomes" id="UP000267844"/>
    </source>
</evidence>
<protein>
    <submittedName>
        <fullName evidence="1">Thiol-disulfide oxidoreductase DCC family protein</fullName>
    </submittedName>
</protein>
<dbReference type="InterPro" id="IPR052927">
    <property type="entry name" value="DCC_oxidoreductase"/>
</dbReference>
<gene>
    <name evidence="1" type="ORF">EGI89_14100</name>
</gene>
<dbReference type="GO" id="GO:0015035">
    <property type="term" value="F:protein-disulfide reductase activity"/>
    <property type="evidence" value="ECO:0007669"/>
    <property type="project" value="InterPro"/>
</dbReference>
<dbReference type="PANTHER" id="PTHR33639">
    <property type="entry name" value="THIOL-DISULFIDE OXIDOREDUCTASE DCC"/>
    <property type="match status" value="1"/>
</dbReference>
<dbReference type="InterPro" id="IPR007263">
    <property type="entry name" value="DCC1-like"/>
</dbReference>
<accession>A0A427BG36</accession>
<dbReference type="Pfam" id="PF04134">
    <property type="entry name" value="DCC1-like"/>
    <property type="match status" value="1"/>
</dbReference>
<dbReference type="AlphaFoldDB" id="A0A427BG36"/>
<dbReference type="PANTHER" id="PTHR33639:SF2">
    <property type="entry name" value="DUF393 DOMAIN-CONTAINING PROTEIN"/>
    <property type="match status" value="1"/>
</dbReference>
<dbReference type="EMBL" id="RHPO01000046">
    <property type="protein sequence ID" value="RRT88019.1"/>
    <property type="molecule type" value="Genomic_DNA"/>
</dbReference>
<comment type="caution">
    <text evidence="1">The sequence shown here is derived from an EMBL/GenBank/DDBJ whole genome shotgun (WGS) entry which is preliminary data.</text>
</comment>
<reference evidence="1 2" key="1">
    <citation type="submission" date="2018-10" db="EMBL/GenBank/DDBJ databases">
        <title>Transmission dynamics of multidrug resistant bacteria on intensive care unit surfaces.</title>
        <authorList>
            <person name="D'Souza A.W."/>
            <person name="Potter R.F."/>
            <person name="Wallace M."/>
            <person name="Shupe A."/>
            <person name="Patel S."/>
            <person name="Sun S."/>
            <person name="Gul D."/>
            <person name="Kwon J.H."/>
            <person name="Andleeb S."/>
            <person name="Burnham C.-A.D."/>
            <person name="Dantas G."/>
        </authorList>
    </citation>
    <scope>NUCLEOTIDE SEQUENCE [LARGE SCALE GENOMIC DNA]</scope>
    <source>
        <strain evidence="1 2">WF_348</strain>
    </source>
</reference>
<name>A0A427BG36_9FLAO</name>